<proteinExistence type="predicted"/>
<sequence length="91" mass="9710">MTSRSLQYHVTVGEQGAVPDPGALYRGAAVAPAIQSLRDTALSYRSASLLSVLKLVENFSFYSYSGLVTVDSRLARPGLISGGSREMIAFL</sequence>
<organism evidence="1 2">
    <name type="scientific">Araneus ventricosus</name>
    <name type="common">Orbweaver spider</name>
    <name type="synonym">Epeira ventricosa</name>
    <dbReference type="NCBI Taxonomy" id="182803"/>
    <lineage>
        <taxon>Eukaryota</taxon>
        <taxon>Metazoa</taxon>
        <taxon>Ecdysozoa</taxon>
        <taxon>Arthropoda</taxon>
        <taxon>Chelicerata</taxon>
        <taxon>Arachnida</taxon>
        <taxon>Araneae</taxon>
        <taxon>Araneomorphae</taxon>
        <taxon>Entelegynae</taxon>
        <taxon>Araneoidea</taxon>
        <taxon>Araneidae</taxon>
        <taxon>Araneus</taxon>
    </lineage>
</organism>
<evidence type="ECO:0000313" key="2">
    <source>
        <dbReference type="Proteomes" id="UP000499080"/>
    </source>
</evidence>
<protein>
    <submittedName>
        <fullName evidence="1">Uncharacterized protein</fullName>
    </submittedName>
</protein>
<accession>A0A4Y2DSP7</accession>
<name>A0A4Y2DSP7_ARAVE</name>
<gene>
    <name evidence="1" type="ORF">AVEN_186137_1</name>
</gene>
<reference evidence="1 2" key="1">
    <citation type="journal article" date="2019" name="Sci. Rep.">
        <title>Orb-weaving spider Araneus ventricosus genome elucidates the spidroin gene catalogue.</title>
        <authorList>
            <person name="Kono N."/>
            <person name="Nakamura H."/>
            <person name="Ohtoshi R."/>
            <person name="Moran D.A.P."/>
            <person name="Shinohara A."/>
            <person name="Yoshida Y."/>
            <person name="Fujiwara M."/>
            <person name="Mori M."/>
            <person name="Tomita M."/>
            <person name="Arakawa K."/>
        </authorList>
    </citation>
    <scope>NUCLEOTIDE SEQUENCE [LARGE SCALE GENOMIC DNA]</scope>
</reference>
<dbReference type="Proteomes" id="UP000499080">
    <property type="component" value="Unassembled WGS sequence"/>
</dbReference>
<dbReference type="AlphaFoldDB" id="A0A4Y2DSP7"/>
<keyword evidence="2" id="KW-1185">Reference proteome</keyword>
<comment type="caution">
    <text evidence="1">The sequence shown here is derived from an EMBL/GenBank/DDBJ whole genome shotgun (WGS) entry which is preliminary data.</text>
</comment>
<dbReference type="EMBL" id="BGPR01000432">
    <property type="protein sequence ID" value="GBM19860.1"/>
    <property type="molecule type" value="Genomic_DNA"/>
</dbReference>
<evidence type="ECO:0000313" key="1">
    <source>
        <dbReference type="EMBL" id="GBM19860.1"/>
    </source>
</evidence>